<dbReference type="AlphaFoldDB" id="A0A812F4G7"/>
<proteinExistence type="predicted"/>
<dbReference type="RefSeq" id="WP_205099650.1">
    <property type="nucleotide sequence ID" value="NZ_CAJNAQ010000005.1"/>
</dbReference>
<reference evidence="1" key="1">
    <citation type="submission" date="2021-02" db="EMBL/GenBank/DDBJ databases">
        <authorList>
            <person name="Han P."/>
        </authorList>
    </citation>
    <scope>NUCLEOTIDE SEQUENCE</scope>
    <source>
        <strain evidence="1">Candidatus Nitrosotenuis uzonensis 5A</strain>
    </source>
</reference>
<dbReference type="EMBL" id="CAJNAQ010000005">
    <property type="protein sequence ID" value="CAE6496808.1"/>
    <property type="molecule type" value="Genomic_DNA"/>
</dbReference>
<name>A0A812F4G7_9ARCH</name>
<comment type="caution">
    <text evidence="1">The sequence shown here is derived from an EMBL/GenBank/DDBJ whole genome shotgun (WGS) entry which is preliminary data.</text>
</comment>
<protein>
    <submittedName>
        <fullName evidence="1">Uncharacterized protein</fullName>
    </submittedName>
</protein>
<sequence length="70" mass="8184">MDHITDEDRRRIELLEIVSKNGLKALNLSELTQLRVLVEKKDYSYNKKAQKSKARLLAKINAAIFDLEER</sequence>
<dbReference type="Proteomes" id="UP000655759">
    <property type="component" value="Unassembled WGS sequence"/>
</dbReference>
<gene>
    <name evidence="1" type="ORF">NUZ5A_50587</name>
</gene>
<evidence type="ECO:0000313" key="1">
    <source>
        <dbReference type="EMBL" id="CAE6496808.1"/>
    </source>
</evidence>
<evidence type="ECO:0000313" key="2">
    <source>
        <dbReference type="Proteomes" id="UP000655759"/>
    </source>
</evidence>
<accession>A0A812F4G7</accession>
<organism evidence="1 2">
    <name type="scientific">Candidatus Nitrosotenuis uzonensis</name>
    <dbReference type="NCBI Taxonomy" id="1407055"/>
    <lineage>
        <taxon>Archaea</taxon>
        <taxon>Nitrososphaerota</taxon>
        <taxon>Candidatus Nitrosotenuis</taxon>
    </lineage>
</organism>